<protein>
    <submittedName>
        <fullName evidence="9">Kojibiose phosphorylase</fullName>
    </submittedName>
</protein>
<dbReference type="InterPro" id="IPR037018">
    <property type="entry name" value="GH65_N"/>
</dbReference>
<evidence type="ECO:0000259" key="8">
    <source>
        <dbReference type="Pfam" id="PF03636"/>
    </source>
</evidence>
<evidence type="ECO:0000256" key="4">
    <source>
        <dbReference type="PIRSR" id="PIRSR036289-50"/>
    </source>
</evidence>
<dbReference type="Pfam" id="PF03636">
    <property type="entry name" value="Glyco_hydro_65N"/>
    <property type="match status" value="1"/>
</dbReference>
<feature type="domain" description="Glycoside hydrolase family 65 C-terminal" evidence="7">
    <location>
        <begin position="689"/>
        <end position="733"/>
    </location>
</feature>
<reference evidence="9 10" key="1">
    <citation type="submission" date="2016-10" db="EMBL/GenBank/DDBJ databases">
        <authorList>
            <person name="de Groot N.N."/>
        </authorList>
    </citation>
    <scope>NUCLEOTIDE SEQUENCE [LARGE SCALE GENOMIC DNA]</scope>
    <source>
        <strain evidence="9 10">DSM 1283</strain>
    </source>
</reference>
<dbReference type="SUPFAM" id="SSF48208">
    <property type="entry name" value="Six-hairpin glycosidases"/>
    <property type="match status" value="1"/>
</dbReference>
<dbReference type="PANTHER" id="PTHR11051:SF8">
    <property type="entry name" value="PROTEIN-GLUCOSYLGALACTOSYLHYDROXYLYSINE GLUCOSIDASE"/>
    <property type="match status" value="1"/>
</dbReference>
<dbReference type="Gene3D" id="2.70.98.40">
    <property type="entry name" value="Glycoside hydrolase, family 65, N-terminal domain"/>
    <property type="match status" value="1"/>
</dbReference>
<dbReference type="GO" id="GO:0030246">
    <property type="term" value="F:carbohydrate binding"/>
    <property type="evidence" value="ECO:0007669"/>
    <property type="project" value="InterPro"/>
</dbReference>
<gene>
    <name evidence="9" type="ORF">SAMN04489757_101107</name>
</gene>
<proteinExistence type="inferred from homology"/>
<evidence type="ECO:0000256" key="2">
    <source>
        <dbReference type="ARBA" id="ARBA00022676"/>
    </source>
</evidence>
<dbReference type="Gene3D" id="2.60.420.10">
    <property type="entry name" value="Maltose phosphorylase, domain 3"/>
    <property type="match status" value="1"/>
</dbReference>
<accession>A0A1I5BMZ2</accession>
<evidence type="ECO:0000259" key="7">
    <source>
        <dbReference type="Pfam" id="PF03633"/>
    </source>
</evidence>
<evidence type="ECO:0000313" key="10">
    <source>
        <dbReference type="Proteomes" id="UP000198806"/>
    </source>
</evidence>
<dbReference type="Pfam" id="PF03633">
    <property type="entry name" value="Glyco_hydro_65C"/>
    <property type="match status" value="1"/>
</dbReference>
<dbReference type="GO" id="GO:0005975">
    <property type="term" value="P:carbohydrate metabolic process"/>
    <property type="evidence" value="ECO:0007669"/>
    <property type="project" value="InterPro"/>
</dbReference>
<dbReference type="InterPro" id="IPR012341">
    <property type="entry name" value="6hp_glycosidase-like_sf"/>
</dbReference>
<evidence type="ECO:0000256" key="1">
    <source>
        <dbReference type="ARBA" id="ARBA00006768"/>
    </source>
</evidence>
<dbReference type="InterPro" id="IPR008928">
    <property type="entry name" value="6-hairpin_glycosidase_sf"/>
</dbReference>
<feature type="domain" description="Glycoside hydrolase family 65 central catalytic" evidence="6">
    <location>
        <begin position="292"/>
        <end position="657"/>
    </location>
</feature>
<evidence type="ECO:0000313" key="9">
    <source>
        <dbReference type="EMBL" id="SFN76032.1"/>
    </source>
</evidence>
<comment type="similarity">
    <text evidence="1">Belongs to the glycosyl hydrolase 65 family.</text>
</comment>
<dbReference type="Proteomes" id="UP000198806">
    <property type="component" value="Unassembled WGS sequence"/>
</dbReference>
<dbReference type="GO" id="GO:0004553">
    <property type="term" value="F:hydrolase activity, hydrolyzing O-glycosyl compounds"/>
    <property type="evidence" value="ECO:0007669"/>
    <property type="project" value="TreeGrafter"/>
</dbReference>
<evidence type="ECO:0000256" key="3">
    <source>
        <dbReference type="ARBA" id="ARBA00022679"/>
    </source>
</evidence>
<feature type="binding site" evidence="5">
    <location>
        <begin position="584"/>
        <end position="585"/>
    </location>
    <ligand>
        <name>substrate</name>
    </ligand>
</feature>
<dbReference type="RefSeq" id="WP_242960782.1">
    <property type="nucleotide sequence ID" value="NZ_BAABFM010000003.1"/>
</dbReference>
<dbReference type="InterPro" id="IPR017045">
    <property type="entry name" value="Malt_Pase/Glycosyl_Hdrlase"/>
</dbReference>
<keyword evidence="3" id="KW-0808">Transferase</keyword>
<evidence type="ECO:0000256" key="5">
    <source>
        <dbReference type="PIRSR" id="PIRSR036289-51"/>
    </source>
</evidence>
<keyword evidence="2" id="KW-0328">Glycosyltransferase</keyword>
<dbReference type="Gene3D" id="1.50.10.10">
    <property type="match status" value="1"/>
</dbReference>
<organism evidence="9 10">
    <name type="scientific">Anaerocolumna aminovalerica</name>
    <dbReference type="NCBI Taxonomy" id="1527"/>
    <lineage>
        <taxon>Bacteria</taxon>
        <taxon>Bacillati</taxon>
        <taxon>Bacillota</taxon>
        <taxon>Clostridia</taxon>
        <taxon>Lachnospirales</taxon>
        <taxon>Lachnospiraceae</taxon>
        <taxon>Anaerocolumna</taxon>
    </lineage>
</organism>
<dbReference type="PANTHER" id="PTHR11051">
    <property type="entry name" value="GLYCOSYL HYDROLASE-RELATED"/>
    <property type="match status" value="1"/>
</dbReference>
<dbReference type="STRING" id="1527.SAMN04489757_101107"/>
<dbReference type="AlphaFoldDB" id="A0A1I5BMZ2"/>
<dbReference type="InterPro" id="IPR005196">
    <property type="entry name" value="Glyco_hydro_65_N"/>
</dbReference>
<sequence length="741" mass="85301">MINWSIEENGFNKERATGLGNKFLTGNGYMGIRGTLEEYKKEQLPAINLSGIYDQAGEGWREPLNAPNGLFTRLVVEGEEYILPEKECVSHNMSLDYRHGIFRRLTRFCTAKGDIVLETERFASMKEKHLICLKVKVTPFFEGDFEIITGIDSDVWDINGPHYEQLDSFQIQDSIFASGITHECREEVFVGETIDSTFPFQERIEYSQKYVIRHLSVKGKPGKEYCLHKYISVYTSKDMKNYREKAIRLLSAAKEKGFQKLIEEHMKIWEEKWKVSEVFIEGDDEAMEALNYSLYHLHSIAPRHTKSLSIAARGLSGQTYKGAVFWDTEMFMLDFFLFTEPEVAKTLLRYRIDTLSGAKKKAKHYGYEGAFYAWESQEGGFDACSDYNVTDVFTGRPMRTYFKDKQIHISAAVAYGIMRYVEYTGKDDLLKEGGGEVIIECARFYYSLLVKRVNKENYELWDVIGPDEYHERVNNNAYTNRMAKFTFDAAIKILEMEEEFEAEASKIEPDQKRREKKVLLDNFRDGVKHLYIPQPNDENGVIEQFDGYEQLEEATVSEIKSRLLHEKEYWGGAYGVASHTKIIKQADVITMLNLFSNEYDKEILYKNWAYYEPRTEHGSSLSACMYSMVACKCSMADKAYPLFLKSARADLEEGGKQWAGLVYIGGTHPAAAGGAYMTAVEGFGGIYIENGVLKAKPDLPSHWTKLRFQIFYMGELYQVTITKKEVHIEKIKRESNEKSDT</sequence>
<dbReference type="SUPFAM" id="SSF74650">
    <property type="entry name" value="Galactose mutarotase-like"/>
    <property type="match status" value="1"/>
</dbReference>
<dbReference type="GO" id="GO:0016757">
    <property type="term" value="F:glycosyltransferase activity"/>
    <property type="evidence" value="ECO:0007669"/>
    <property type="project" value="UniProtKB-KW"/>
</dbReference>
<dbReference type="InterPro" id="IPR005195">
    <property type="entry name" value="Glyco_hydro_65_M"/>
</dbReference>
<keyword evidence="10" id="KW-1185">Reference proteome</keyword>
<evidence type="ECO:0000259" key="6">
    <source>
        <dbReference type="Pfam" id="PF03632"/>
    </source>
</evidence>
<name>A0A1I5BMZ2_9FIRM</name>
<feature type="domain" description="Glycoside hydrolase family 65 N-terminal" evidence="8">
    <location>
        <begin position="8"/>
        <end position="237"/>
    </location>
</feature>
<dbReference type="EMBL" id="FOWD01000001">
    <property type="protein sequence ID" value="SFN76032.1"/>
    <property type="molecule type" value="Genomic_DNA"/>
</dbReference>
<feature type="binding site" evidence="5">
    <location>
        <begin position="326"/>
        <end position="327"/>
    </location>
    <ligand>
        <name>substrate</name>
    </ligand>
</feature>
<feature type="active site" description="Proton donor" evidence="4">
    <location>
        <position position="468"/>
    </location>
</feature>
<dbReference type="PIRSF" id="PIRSF036289">
    <property type="entry name" value="Glycosyl_hydrolase_malt_phosph"/>
    <property type="match status" value="1"/>
</dbReference>
<dbReference type="InterPro" id="IPR011013">
    <property type="entry name" value="Gal_mutarotase_sf_dom"/>
</dbReference>
<dbReference type="Pfam" id="PF03632">
    <property type="entry name" value="Glyco_hydro_65m"/>
    <property type="match status" value="1"/>
</dbReference>
<dbReference type="InterPro" id="IPR005194">
    <property type="entry name" value="Glyco_hydro_65_C"/>
</dbReference>